<dbReference type="InterPro" id="IPR020013">
    <property type="entry name" value="Flagellar_FlgE/F/G"/>
</dbReference>
<dbReference type="Pfam" id="PF00460">
    <property type="entry name" value="Flg_bb_rod"/>
    <property type="match status" value="1"/>
</dbReference>
<dbReference type="NCBIfam" id="TIGR03506">
    <property type="entry name" value="FlgEFG_subfam"/>
    <property type="match status" value="2"/>
</dbReference>
<dbReference type="InParanoid" id="A0A3N1HR15"/>
<dbReference type="Pfam" id="PF06429">
    <property type="entry name" value="Flg_bbr_C"/>
    <property type="match status" value="1"/>
</dbReference>
<dbReference type="OrthoDB" id="9804559at2"/>
<comment type="similarity">
    <text evidence="2 4">Belongs to the flagella basal body rod proteins family.</text>
</comment>
<organism evidence="8 9">
    <name type="scientific">Pseudokineococcus lusitanus</name>
    <dbReference type="NCBI Taxonomy" id="763993"/>
    <lineage>
        <taxon>Bacteria</taxon>
        <taxon>Bacillati</taxon>
        <taxon>Actinomycetota</taxon>
        <taxon>Actinomycetes</taxon>
        <taxon>Kineosporiales</taxon>
        <taxon>Kineosporiaceae</taxon>
        <taxon>Pseudokineococcus</taxon>
    </lineage>
</organism>
<evidence type="ECO:0000256" key="1">
    <source>
        <dbReference type="ARBA" id="ARBA00004117"/>
    </source>
</evidence>
<comment type="caution">
    <text evidence="8">The sequence shown here is derived from an EMBL/GenBank/DDBJ whole genome shotgun (WGS) entry which is preliminary data.</text>
</comment>
<proteinExistence type="inferred from homology"/>
<dbReference type="InterPro" id="IPR001444">
    <property type="entry name" value="Flag_bb_rod_N"/>
</dbReference>
<dbReference type="InterPro" id="IPR010930">
    <property type="entry name" value="Flg_bb/hook_C_dom"/>
</dbReference>
<dbReference type="GO" id="GO:0009425">
    <property type="term" value="C:bacterial-type flagellum basal body"/>
    <property type="evidence" value="ECO:0007669"/>
    <property type="project" value="UniProtKB-SubCell"/>
</dbReference>
<comment type="function">
    <text evidence="4">A flexible structure which links the flagellar filament to the drive apparatus in the basal body.</text>
</comment>
<dbReference type="AlphaFoldDB" id="A0A3N1HR15"/>
<dbReference type="PANTHER" id="PTHR30435:SF1">
    <property type="entry name" value="FLAGELLAR HOOK PROTEIN FLGE"/>
    <property type="match status" value="1"/>
</dbReference>
<evidence type="ECO:0000313" key="8">
    <source>
        <dbReference type="EMBL" id="ROP44832.1"/>
    </source>
</evidence>
<keyword evidence="8" id="KW-0966">Cell projection</keyword>
<feature type="domain" description="Flagellar hook protein FlgE/F/G-like D1" evidence="7">
    <location>
        <begin position="97"/>
        <end position="182"/>
    </location>
</feature>
<dbReference type="GO" id="GO:0071978">
    <property type="term" value="P:bacterial-type flagellum-dependent swarming motility"/>
    <property type="evidence" value="ECO:0007669"/>
    <property type="project" value="TreeGrafter"/>
</dbReference>
<evidence type="ECO:0000256" key="3">
    <source>
        <dbReference type="ARBA" id="ARBA00023143"/>
    </source>
</evidence>
<gene>
    <name evidence="8" type="ORF">EDC03_0962</name>
</gene>
<dbReference type="GO" id="GO:0005829">
    <property type="term" value="C:cytosol"/>
    <property type="evidence" value="ECO:0007669"/>
    <property type="project" value="TreeGrafter"/>
</dbReference>
<keyword evidence="3 4" id="KW-0975">Bacterial flagellum</keyword>
<name>A0A3N1HR15_9ACTN</name>
<evidence type="ECO:0000259" key="5">
    <source>
        <dbReference type="Pfam" id="PF00460"/>
    </source>
</evidence>
<dbReference type="Proteomes" id="UP000276232">
    <property type="component" value="Unassembled WGS sequence"/>
</dbReference>
<dbReference type="RefSeq" id="WP_123379060.1">
    <property type="nucleotide sequence ID" value="NZ_RJKN01000002.1"/>
</dbReference>
<reference evidence="8 9" key="1">
    <citation type="journal article" date="2015" name="Stand. Genomic Sci.">
        <title>Genomic Encyclopedia of Bacterial and Archaeal Type Strains, Phase III: the genomes of soil and plant-associated and newly described type strains.</title>
        <authorList>
            <person name="Whitman W.B."/>
            <person name="Woyke T."/>
            <person name="Klenk H.P."/>
            <person name="Zhou Y."/>
            <person name="Lilburn T.G."/>
            <person name="Beck B.J."/>
            <person name="De Vos P."/>
            <person name="Vandamme P."/>
            <person name="Eisen J.A."/>
            <person name="Garrity G."/>
            <person name="Hugenholtz P."/>
            <person name="Kyrpides N.C."/>
        </authorList>
    </citation>
    <scope>NUCLEOTIDE SEQUENCE [LARGE SCALE GENOMIC DNA]</scope>
    <source>
        <strain evidence="8 9">CECT 7306</strain>
    </source>
</reference>
<feature type="domain" description="Flagellar basal-body/hook protein C-terminal" evidence="6">
    <location>
        <begin position="243"/>
        <end position="287"/>
    </location>
</feature>
<feature type="domain" description="Flagellar basal body rod protein N-terminal" evidence="5">
    <location>
        <begin position="7"/>
        <end position="35"/>
    </location>
</feature>
<dbReference type="GO" id="GO:0009424">
    <property type="term" value="C:bacterial-type flagellum hook"/>
    <property type="evidence" value="ECO:0007669"/>
    <property type="project" value="TreeGrafter"/>
</dbReference>
<evidence type="ECO:0000313" key="9">
    <source>
        <dbReference type="Proteomes" id="UP000276232"/>
    </source>
</evidence>
<keyword evidence="8" id="KW-0969">Cilium</keyword>
<evidence type="ECO:0000256" key="2">
    <source>
        <dbReference type="ARBA" id="ARBA00009677"/>
    </source>
</evidence>
<evidence type="ECO:0000259" key="6">
    <source>
        <dbReference type="Pfam" id="PF06429"/>
    </source>
</evidence>
<dbReference type="InterPro" id="IPR037925">
    <property type="entry name" value="FlgE/F/G-like"/>
</dbReference>
<keyword evidence="9" id="KW-1185">Reference proteome</keyword>
<protein>
    <recommendedName>
        <fullName evidence="4">Flagellar hook protein FlgE</fullName>
    </recommendedName>
</protein>
<sequence length="289" mass="30028">MLRSLFTGISGLRAHQMMMDVTGNNIANVNTTGFKGSQVTFQDTFSQLLEGAAAPQDANVGGTNPSQVGLGVRVAGMSTNYGQGATQVTGRDTDLRIDGEGFFVVRAGGEQMYTRAGSFNFDRDGTLVTPEGNPVQGWQAGPDGTITGAGAAGSMGGISLRAATGPDEALTAYRIGSDGVVTGIFKNTDGTVEQRSIAQLAVATFTNNGGLEKAGSSNYRESVNSGDVTIERPGQGANGTLSAGALEMSNVDLAQEFTNLIISQRGFQANSRVITTSDELLQELVNLKR</sequence>
<dbReference type="EMBL" id="RJKN01000002">
    <property type="protein sequence ID" value="ROP44832.1"/>
    <property type="molecule type" value="Genomic_DNA"/>
</dbReference>
<keyword evidence="8" id="KW-0282">Flagellum</keyword>
<evidence type="ECO:0000259" key="7">
    <source>
        <dbReference type="Pfam" id="PF22692"/>
    </source>
</evidence>
<dbReference type="InterPro" id="IPR053967">
    <property type="entry name" value="LlgE_F_G-like_D1"/>
</dbReference>
<accession>A0A3N1HR15</accession>
<dbReference type="Pfam" id="PF22692">
    <property type="entry name" value="LlgE_F_G_D1"/>
    <property type="match status" value="1"/>
</dbReference>
<dbReference type="SUPFAM" id="SSF117143">
    <property type="entry name" value="Flagellar hook protein flgE"/>
    <property type="match status" value="1"/>
</dbReference>
<evidence type="ECO:0000256" key="4">
    <source>
        <dbReference type="RuleBase" id="RU362116"/>
    </source>
</evidence>
<comment type="subcellular location">
    <subcellularLocation>
        <location evidence="1 4">Bacterial flagellum basal body</location>
    </subcellularLocation>
</comment>
<dbReference type="PANTHER" id="PTHR30435">
    <property type="entry name" value="FLAGELLAR PROTEIN"/>
    <property type="match status" value="1"/>
</dbReference>